<proteinExistence type="inferred from homology"/>
<organism evidence="4 5">
    <name type="scientific">Eiseniibacteriota bacterium</name>
    <dbReference type="NCBI Taxonomy" id="2212470"/>
    <lineage>
        <taxon>Bacteria</taxon>
        <taxon>Candidatus Eiseniibacteriota</taxon>
    </lineage>
</organism>
<sequence length="285" mass="32002">MRWLSFYHGGKVRPGVLLQESNGIIDLCEEEEDWPCSWKKILEENLLSDISERYHRKMWKSGPIPLNKLRLAPPVPSPSKVIAIGLNYRDHAEEQKKEAPMRPLLFAKAPSCLIGQGEPIRLPAGESKPDVEAEMAFILQKRACQVRPEKAYEYIAGITVMNDVSGREAQYGDRQWFRGKSFDTFGPIGPWVVTLDEIGDPQRLALRCFVNGECRQDGNTSDMIFGIRELLSYISHQMTLMPGDVVSTGTPAGVGVFRDPPLFIEAGDRIEIELEGVGKLMNTVE</sequence>
<dbReference type="GO" id="GO:0016853">
    <property type="term" value="F:isomerase activity"/>
    <property type="evidence" value="ECO:0007669"/>
    <property type="project" value="UniProtKB-ARBA"/>
</dbReference>
<dbReference type="PANTHER" id="PTHR42796:SF4">
    <property type="entry name" value="FUMARYLACETOACETATE HYDROLASE DOMAIN-CONTAINING PROTEIN 2A"/>
    <property type="match status" value="1"/>
</dbReference>
<dbReference type="Proteomes" id="UP000777784">
    <property type="component" value="Unassembled WGS sequence"/>
</dbReference>
<comment type="similarity">
    <text evidence="1">Belongs to the FAH family.</text>
</comment>
<dbReference type="EMBL" id="JAHJDP010000092">
    <property type="protein sequence ID" value="MBU2692461.1"/>
    <property type="molecule type" value="Genomic_DNA"/>
</dbReference>
<protein>
    <submittedName>
        <fullName evidence="4">Fumarylacetoacetate hydrolase family protein</fullName>
    </submittedName>
</protein>
<keyword evidence="2" id="KW-0479">Metal-binding</keyword>
<gene>
    <name evidence="4" type="ORF">KJ970_16185</name>
</gene>
<dbReference type="Gene3D" id="3.90.850.10">
    <property type="entry name" value="Fumarylacetoacetase-like, C-terminal domain"/>
    <property type="match status" value="1"/>
</dbReference>
<evidence type="ECO:0000256" key="2">
    <source>
        <dbReference type="ARBA" id="ARBA00022723"/>
    </source>
</evidence>
<dbReference type="Pfam" id="PF01557">
    <property type="entry name" value="FAA_hydrolase"/>
    <property type="match status" value="1"/>
</dbReference>
<dbReference type="PANTHER" id="PTHR42796">
    <property type="entry name" value="FUMARYLACETOACETATE HYDROLASE DOMAIN-CONTAINING PROTEIN 2A-RELATED"/>
    <property type="match status" value="1"/>
</dbReference>
<dbReference type="GO" id="GO:0016787">
    <property type="term" value="F:hydrolase activity"/>
    <property type="evidence" value="ECO:0007669"/>
    <property type="project" value="UniProtKB-KW"/>
</dbReference>
<accession>A0A948RYS8</accession>
<feature type="domain" description="Fumarylacetoacetase-like C-terminal" evidence="3">
    <location>
        <begin position="80"/>
        <end position="284"/>
    </location>
</feature>
<dbReference type="InterPro" id="IPR051121">
    <property type="entry name" value="FAH"/>
</dbReference>
<dbReference type="SUPFAM" id="SSF56529">
    <property type="entry name" value="FAH"/>
    <property type="match status" value="1"/>
</dbReference>
<dbReference type="GO" id="GO:0046872">
    <property type="term" value="F:metal ion binding"/>
    <property type="evidence" value="ECO:0007669"/>
    <property type="project" value="UniProtKB-KW"/>
</dbReference>
<name>A0A948RYS8_UNCEI</name>
<dbReference type="GO" id="GO:0019752">
    <property type="term" value="P:carboxylic acid metabolic process"/>
    <property type="evidence" value="ECO:0007669"/>
    <property type="project" value="UniProtKB-ARBA"/>
</dbReference>
<evidence type="ECO:0000259" key="3">
    <source>
        <dbReference type="Pfam" id="PF01557"/>
    </source>
</evidence>
<evidence type="ECO:0000313" key="5">
    <source>
        <dbReference type="Proteomes" id="UP000777784"/>
    </source>
</evidence>
<keyword evidence="4" id="KW-0378">Hydrolase</keyword>
<reference evidence="4" key="1">
    <citation type="submission" date="2021-05" db="EMBL/GenBank/DDBJ databases">
        <title>Energy efficiency and biological interactions define the core microbiome of deep oligotrophic groundwater.</title>
        <authorList>
            <person name="Mehrshad M."/>
            <person name="Lopez-Fernandez M."/>
            <person name="Bell E."/>
            <person name="Bernier-Latmani R."/>
            <person name="Bertilsson S."/>
            <person name="Dopson M."/>
        </authorList>
    </citation>
    <scope>NUCLEOTIDE SEQUENCE</scope>
    <source>
        <strain evidence="4">Modern_marine.mb.64</strain>
    </source>
</reference>
<evidence type="ECO:0000313" key="4">
    <source>
        <dbReference type="EMBL" id="MBU2692461.1"/>
    </source>
</evidence>
<dbReference type="InterPro" id="IPR036663">
    <property type="entry name" value="Fumarylacetoacetase_C_sf"/>
</dbReference>
<dbReference type="AlphaFoldDB" id="A0A948RYS8"/>
<dbReference type="InterPro" id="IPR011234">
    <property type="entry name" value="Fumarylacetoacetase-like_C"/>
</dbReference>
<evidence type="ECO:0000256" key="1">
    <source>
        <dbReference type="ARBA" id="ARBA00010211"/>
    </source>
</evidence>
<comment type="caution">
    <text evidence="4">The sequence shown here is derived from an EMBL/GenBank/DDBJ whole genome shotgun (WGS) entry which is preliminary data.</text>
</comment>
<dbReference type="FunFam" id="3.90.850.10:FF:000002">
    <property type="entry name" value="2-hydroxyhepta-2,4-diene-1,7-dioate isomerase"/>
    <property type="match status" value="1"/>
</dbReference>